<proteinExistence type="predicted"/>
<dbReference type="AlphaFoldDB" id="A0A3P3R5B7"/>
<evidence type="ECO:0000259" key="1">
    <source>
        <dbReference type="Pfam" id="PF12690"/>
    </source>
</evidence>
<keyword evidence="3" id="KW-1185">Reference proteome</keyword>
<evidence type="ECO:0000313" key="3">
    <source>
        <dbReference type="Proteomes" id="UP000282322"/>
    </source>
</evidence>
<dbReference type="Gene3D" id="2.60.40.2360">
    <property type="entry name" value="Intracellular proteinase inhibitor BsuPI"/>
    <property type="match status" value="1"/>
</dbReference>
<name>A0A3P3R5B7_9EURY</name>
<dbReference type="Proteomes" id="UP000282322">
    <property type="component" value="Unassembled WGS sequence"/>
</dbReference>
<accession>A0A3P3R5B7</accession>
<dbReference type="InterPro" id="IPR020481">
    <property type="entry name" value="Intracell_prot_inh_BsuPI"/>
</dbReference>
<reference evidence="2 3" key="1">
    <citation type="submission" date="2018-11" db="EMBL/GenBank/DDBJ databases">
        <title>Taxonoimc description of Halomarina strain SPP-AMP-1.</title>
        <authorList>
            <person name="Pal Y."/>
            <person name="Srinivasana K."/>
            <person name="Verma A."/>
            <person name="Kumar P."/>
        </authorList>
    </citation>
    <scope>NUCLEOTIDE SEQUENCE [LARGE SCALE GENOMIC DNA]</scope>
    <source>
        <strain evidence="2 3">SPP-AMP-1</strain>
    </source>
</reference>
<dbReference type="Pfam" id="PF12690">
    <property type="entry name" value="BsuPI"/>
    <property type="match status" value="1"/>
</dbReference>
<protein>
    <recommendedName>
        <fullName evidence="1">Intracellular proteinase inhibitor BsuPI domain-containing protein</fullName>
    </recommendedName>
</protein>
<organism evidence="2 3">
    <name type="scientific">Halocatena pleomorpha</name>
    <dbReference type="NCBI Taxonomy" id="1785090"/>
    <lineage>
        <taxon>Archaea</taxon>
        <taxon>Methanobacteriati</taxon>
        <taxon>Methanobacteriota</taxon>
        <taxon>Stenosarchaea group</taxon>
        <taxon>Halobacteria</taxon>
        <taxon>Halobacteriales</taxon>
        <taxon>Natronomonadaceae</taxon>
        <taxon>Halocatena</taxon>
    </lineage>
</organism>
<dbReference type="OrthoDB" id="311964at2157"/>
<dbReference type="InterPro" id="IPR038144">
    <property type="entry name" value="IPI"/>
</dbReference>
<evidence type="ECO:0000313" key="2">
    <source>
        <dbReference type="EMBL" id="RRJ28646.1"/>
    </source>
</evidence>
<comment type="caution">
    <text evidence="2">The sequence shown here is derived from an EMBL/GenBank/DDBJ whole genome shotgun (WGS) entry which is preliminary data.</text>
</comment>
<dbReference type="EMBL" id="RRCH01000034">
    <property type="protein sequence ID" value="RRJ28646.1"/>
    <property type="molecule type" value="Genomic_DNA"/>
</dbReference>
<dbReference type="RefSeq" id="WP_124956214.1">
    <property type="nucleotide sequence ID" value="NZ_RRCH01000034.1"/>
</dbReference>
<sequence length="110" mass="12019">MLDGQLTIDTDQPIQFAFTVMNTGDTPITLEFSDACKADFVVLNDATQQERWRWSEGRMFAQVLSDLTLSPGDAETFEATWDDPAPGTYTARAELTSDESCAAAASFSVP</sequence>
<feature type="domain" description="Intracellular proteinase inhibitor BsuPI" evidence="1">
    <location>
        <begin position="10"/>
        <end position="98"/>
    </location>
</feature>
<gene>
    <name evidence="2" type="ORF">EIK79_15260</name>
</gene>